<dbReference type="HOGENOM" id="CLU_3006993_0_0_10"/>
<dbReference type="AlphaFoldDB" id="A0A077EDS2"/>
<dbReference type="Proteomes" id="UP000028933">
    <property type="component" value="Chromosome"/>
</dbReference>
<accession>A0A077EDS2</accession>
<dbReference type="RefSeq" id="WP_154493059.1">
    <property type="nucleotide sequence ID" value="NZ_CP007547.1"/>
</dbReference>
<sequence>MKEENEIKKSFPNKKEYIPPKLEVAIIRMGHGITSGPVRIVNETNVSYQKSMKNVS</sequence>
<protein>
    <submittedName>
        <fullName evidence="1">Uncharacterized protein</fullName>
    </submittedName>
</protein>
<evidence type="ECO:0000313" key="1">
    <source>
        <dbReference type="EMBL" id="AIL45652.1"/>
    </source>
</evidence>
<reference evidence="1" key="1">
    <citation type="journal article" date="2013" name="Lancet">
        <title>First case of E anophelis outbreak in an intensive-care unit.</title>
        <authorList>
            <person name="Teo J."/>
            <person name="Tan S.Y."/>
            <person name="Tay M."/>
            <person name="Ding Y."/>
            <person name="Kjelleberg S."/>
            <person name="Givskov M."/>
            <person name="Lin R.T."/>
            <person name="Yang L."/>
        </authorList>
    </citation>
    <scope>NUCLEOTIDE SEQUENCE [LARGE SCALE GENOMIC DNA]</scope>
    <source>
        <strain evidence="1">NUHP1</strain>
    </source>
</reference>
<name>A0A077EDS2_9FLAO</name>
<gene>
    <name evidence="1" type="ORF">BD94_1877</name>
</gene>
<dbReference type="KEGG" id="eao:BD94_1877"/>
<evidence type="ECO:0000313" key="2">
    <source>
        <dbReference type="Proteomes" id="UP000028933"/>
    </source>
</evidence>
<dbReference type="EMBL" id="CP007547">
    <property type="protein sequence ID" value="AIL45652.1"/>
    <property type="molecule type" value="Genomic_DNA"/>
</dbReference>
<organism evidence="1 2">
    <name type="scientific">Elizabethkingia anophelis NUHP1</name>
    <dbReference type="NCBI Taxonomy" id="1338011"/>
    <lineage>
        <taxon>Bacteria</taxon>
        <taxon>Pseudomonadati</taxon>
        <taxon>Bacteroidota</taxon>
        <taxon>Flavobacteriia</taxon>
        <taxon>Flavobacteriales</taxon>
        <taxon>Weeksellaceae</taxon>
        <taxon>Elizabethkingia</taxon>
    </lineage>
</organism>
<proteinExistence type="predicted"/>
<reference evidence="1" key="2">
    <citation type="journal article" date="2015" name="Genome Biol. Evol.">
        <title>Complete Genome Sequence and Transcriptomic Analysis of the Novel Pathogen Elizabethkingia anophelis in Response to Oxidative Stress.</title>
        <authorList>
            <person name="Li Y."/>
            <person name="Liu Y."/>
            <person name="Chew S.C."/>
            <person name="Tay M."/>
            <person name="Salido M.M."/>
            <person name="Teo J."/>
            <person name="Lauro F.M."/>
            <person name="Givskov M."/>
            <person name="Yang L."/>
        </authorList>
    </citation>
    <scope>NUCLEOTIDE SEQUENCE</scope>
    <source>
        <strain evidence="1">NUHP1</strain>
    </source>
</reference>